<name>A0AA35X7R0_GEOBA</name>
<reference evidence="1" key="1">
    <citation type="submission" date="2023-03" db="EMBL/GenBank/DDBJ databases">
        <authorList>
            <person name="Steffen K."/>
            <person name="Cardenas P."/>
        </authorList>
    </citation>
    <scope>NUCLEOTIDE SEQUENCE</scope>
</reference>
<dbReference type="Proteomes" id="UP001174909">
    <property type="component" value="Unassembled WGS sequence"/>
</dbReference>
<proteinExistence type="predicted"/>
<feature type="non-terminal residue" evidence="1">
    <location>
        <position position="113"/>
    </location>
</feature>
<organism evidence="1 2">
    <name type="scientific">Geodia barretti</name>
    <name type="common">Barrett's horny sponge</name>
    <dbReference type="NCBI Taxonomy" id="519541"/>
    <lineage>
        <taxon>Eukaryota</taxon>
        <taxon>Metazoa</taxon>
        <taxon>Porifera</taxon>
        <taxon>Demospongiae</taxon>
        <taxon>Heteroscleromorpha</taxon>
        <taxon>Tetractinellida</taxon>
        <taxon>Astrophorina</taxon>
        <taxon>Geodiidae</taxon>
        <taxon>Geodia</taxon>
    </lineage>
</organism>
<dbReference type="EMBL" id="CASHTH010003130">
    <property type="protein sequence ID" value="CAI8040767.1"/>
    <property type="molecule type" value="Genomic_DNA"/>
</dbReference>
<sequence>GHIECNGTENSLAECDIGPVSFEAECRFVAVVTQCSNAPPVYVTGLAHNEYFPYHLTAEENQQSVWVCLEVVGAETLSQTVHIALTTTSTTHGTFTSATAFSDYIPLNKTLTF</sequence>
<gene>
    <name evidence="1" type="ORF">GBAR_LOCUS22669</name>
</gene>
<protein>
    <submittedName>
        <fullName evidence="1">Uncharacterized protein</fullName>
    </submittedName>
</protein>
<dbReference type="AlphaFoldDB" id="A0AA35X7R0"/>
<comment type="caution">
    <text evidence="1">The sequence shown here is derived from an EMBL/GenBank/DDBJ whole genome shotgun (WGS) entry which is preliminary data.</text>
</comment>
<feature type="non-terminal residue" evidence="1">
    <location>
        <position position="1"/>
    </location>
</feature>
<keyword evidence="2" id="KW-1185">Reference proteome</keyword>
<evidence type="ECO:0000313" key="1">
    <source>
        <dbReference type="EMBL" id="CAI8040767.1"/>
    </source>
</evidence>
<accession>A0AA35X7R0</accession>
<evidence type="ECO:0000313" key="2">
    <source>
        <dbReference type="Proteomes" id="UP001174909"/>
    </source>
</evidence>